<proteinExistence type="predicted"/>
<gene>
    <name evidence="2" type="ORF">APZ42_034550</name>
</gene>
<reference evidence="2 3" key="1">
    <citation type="submission" date="2016-03" db="EMBL/GenBank/DDBJ databases">
        <title>EvidentialGene: Evidence-directed Construction of Genes on Genomes.</title>
        <authorList>
            <person name="Gilbert D.G."/>
            <person name="Choi J.-H."/>
            <person name="Mockaitis K."/>
            <person name="Colbourne J."/>
            <person name="Pfrender M."/>
        </authorList>
    </citation>
    <scope>NUCLEOTIDE SEQUENCE [LARGE SCALE GENOMIC DNA]</scope>
    <source>
        <strain evidence="2 3">Xinb3</strain>
        <tissue evidence="2">Complete organism</tissue>
    </source>
</reference>
<feature type="region of interest" description="Disordered" evidence="1">
    <location>
        <begin position="415"/>
        <end position="435"/>
    </location>
</feature>
<organism evidence="2 3">
    <name type="scientific">Daphnia magna</name>
    <dbReference type="NCBI Taxonomy" id="35525"/>
    <lineage>
        <taxon>Eukaryota</taxon>
        <taxon>Metazoa</taxon>
        <taxon>Ecdysozoa</taxon>
        <taxon>Arthropoda</taxon>
        <taxon>Crustacea</taxon>
        <taxon>Branchiopoda</taxon>
        <taxon>Diplostraca</taxon>
        <taxon>Cladocera</taxon>
        <taxon>Anomopoda</taxon>
        <taxon>Daphniidae</taxon>
        <taxon>Daphnia</taxon>
    </lineage>
</organism>
<keyword evidence="3" id="KW-1185">Reference proteome</keyword>
<evidence type="ECO:0008006" key="4">
    <source>
        <dbReference type="Google" id="ProtNLM"/>
    </source>
</evidence>
<evidence type="ECO:0000313" key="2">
    <source>
        <dbReference type="EMBL" id="KZS02860.1"/>
    </source>
</evidence>
<dbReference type="OrthoDB" id="6752284at2759"/>
<name>A0A164K1N8_9CRUS</name>
<dbReference type="EMBL" id="LRGB01003388">
    <property type="protein sequence ID" value="KZS02860.1"/>
    <property type="molecule type" value="Genomic_DNA"/>
</dbReference>
<evidence type="ECO:0000256" key="1">
    <source>
        <dbReference type="SAM" id="MobiDB-lite"/>
    </source>
</evidence>
<dbReference type="Proteomes" id="UP000076858">
    <property type="component" value="Unassembled WGS sequence"/>
</dbReference>
<feature type="compositionally biased region" description="Low complexity" evidence="1">
    <location>
        <begin position="417"/>
        <end position="435"/>
    </location>
</feature>
<comment type="caution">
    <text evidence="2">The sequence shown here is derived from an EMBL/GenBank/DDBJ whole genome shotgun (WGS) entry which is preliminary data.</text>
</comment>
<dbReference type="InterPro" id="IPR050863">
    <property type="entry name" value="CenT-Element_Derived"/>
</dbReference>
<feature type="non-terminal residue" evidence="2">
    <location>
        <position position="1"/>
    </location>
</feature>
<sequence length="435" mass="48305">VAYYKSKHTLESLVRSKFIKEAQHHSQILFAAQETELSDYLKSCCLLNHGLTTIGTRKLAHTYAIKNSIKIPVNWKLNNIASADWLIAFLKRKARQSIRKPEATSQHNFPPHLVWNCDETNVPTVLPPPEVNAVKGLKQVQQTVSAERGVNVTMLAFVNAVGATIPPVFVSPRVRPNPQLFAKGPIGCLGLVHESGWMTAEIFLTSIAHFQSHVNATKDRPALLLMDNHASHIDFRSALRNAHNDWIQMNPGKRISIKEVAGLCKGPYVSKITSENIVRGFCSTGISPFNRNAIPVSKYAPSIVTDRPAPTIDLASNLLVDDQHSHNGLHSEIINIDSNSQATNAGLPSNLMDDQQSANRYDAADTENSTSIMDNQQPVPLSEEANINSDYQQNFPDAPAVVSFVTIRPFPRVDNNQTSVRRSQRQQSRIGRWSY</sequence>
<dbReference type="GO" id="GO:0005634">
    <property type="term" value="C:nucleus"/>
    <property type="evidence" value="ECO:0007669"/>
    <property type="project" value="TreeGrafter"/>
</dbReference>
<dbReference type="PANTHER" id="PTHR19303">
    <property type="entry name" value="TRANSPOSON"/>
    <property type="match status" value="1"/>
</dbReference>
<protein>
    <recommendedName>
        <fullName evidence="4">DDE-1 domain-containing protein</fullName>
    </recommendedName>
</protein>
<evidence type="ECO:0000313" key="3">
    <source>
        <dbReference type="Proteomes" id="UP000076858"/>
    </source>
</evidence>
<dbReference type="AlphaFoldDB" id="A0A164K1N8"/>
<accession>A0A164K1N8</accession>
<dbReference type="PANTHER" id="PTHR19303:SF71">
    <property type="entry name" value="ZINC FINGER PHD-TYPE DOMAIN-CONTAINING PROTEIN"/>
    <property type="match status" value="1"/>
</dbReference>
<dbReference type="GO" id="GO:0003677">
    <property type="term" value="F:DNA binding"/>
    <property type="evidence" value="ECO:0007669"/>
    <property type="project" value="TreeGrafter"/>
</dbReference>